<organism evidence="1 2">
    <name type="scientific">Gloeobacter morelensis MG652769</name>
    <dbReference type="NCBI Taxonomy" id="2781736"/>
    <lineage>
        <taxon>Bacteria</taxon>
        <taxon>Bacillati</taxon>
        <taxon>Cyanobacteriota</taxon>
        <taxon>Cyanophyceae</taxon>
        <taxon>Gloeobacterales</taxon>
        <taxon>Gloeobacteraceae</taxon>
        <taxon>Gloeobacter</taxon>
        <taxon>Gloeobacter morelensis</taxon>
    </lineage>
</organism>
<reference evidence="1 2" key="1">
    <citation type="journal article" date="2021" name="Genome Biol. Evol.">
        <title>Complete Genome Sequencing of a Novel Gloeobacter Species from a Waterfall Cave in Mexico.</title>
        <authorList>
            <person name="Saw J.H."/>
            <person name="Cardona T."/>
            <person name="Montejano G."/>
        </authorList>
    </citation>
    <scope>NUCLEOTIDE SEQUENCE [LARGE SCALE GENOMIC DNA]</scope>
    <source>
        <strain evidence="1">MG652769</strain>
    </source>
</reference>
<name>A0ABY3PJ12_9CYAN</name>
<accession>A0ABY3PJ12</accession>
<evidence type="ECO:0000313" key="2">
    <source>
        <dbReference type="Proteomes" id="UP001054846"/>
    </source>
</evidence>
<sequence>MGNYSRALLLTVVLLSIVQLVVAIAVDPYDVFGIVRFAKKNFEPNTRYLKVEYLLTQPRFDAYIFGSSRTMYYAAATADRAGGERYRFFNFGVSLENGFGIRRKLEWLLRQKRIRKALIGLDFDIQSVPTDPLDLLRQDHPLVSGDSALGFYGKYLLFQPRIIALFVAENLDSRKAYGFETWDRGNDNGPQALYPIGRPFDPERLWAVSAGALALDVGRWNHKPPRPVAASGLEEYARSVALLDGAGVARVLVVPPFSLEKFRSYNIDAYLGWLAETVRIGGRVWDFAGVNSVTADGRNFGDPVHFLKPVGDMVLRRVLEPNPTGLPADFGVLLTSQNLAARLVQLRAQHRTLQSQDQPKSVTTPSSRS</sequence>
<dbReference type="EMBL" id="CP063845">
    <property type="protein sequence ID" value="UFP93652.1"/>
    <property type="molecule type" value="Genomic_DNA"/>
</dbReference>
<keyword evidence="2" id="KW-1185">Reference proteome</keyword>
<evidence type="ECO:0000313" key="1">
    <source>
        <dbReference type="EMBL" id="UFP93652.1"/>
    </source>
</evidence>
<dbReference type="Proteomes" id="UP001054846">
    <property type="component" value="Chromosome"/>
</dbReference>
<gene>
    <name evidence="1" type="ORF">ISF26_17960</name>
</gene>
<proteinExistence type="predicted"/>
<protein>
    <submittedName>
        <fullName evidence="1">Uncharacterized protein</fullName>
    </submittedName>
</protein>
<dbReference type="RefSeq" id="WP_230840702.1">
    <property type="nucleotide sequence ID" value="NZ_CP063845.1"/>
</dbReference>